<evidence type="ECO:0000256" key="4">
    <source>
        <dbReference type="ARBA" id="ARBA00022622"/>
    </source>
</evidence>
<feature type="signal peptide" evidence="10">
    <location>
        <begin position="1"/>
        <end position="32"/>
    </location>
</feature>
<keyword evidence="4" id="KW-0336">GPI-anchor</keyword>
<dbReference type="PANTHER" id="PTHR33044">
    <property type="entry name" value="BIFUNCTIONAL INHIBITOR/LIPID-TRANSFER PROTEIN/SEED STORAGE 2S ALBUMIN SUPERFAMILY PROTEIN-RELATED"/>
    <property type="match status" value="1"/>
</dbReference>
<evidence type="ECO:0000313" key="12">
    <source>
        <dbReference type="EMBL" id="KAL3518769.1"/>
    </source>
</evidence>
<feature type="region of interest" description="Disordered" evidence="9">
    <location>
        <begin position="156"/>
        <end position="182"/>
    </location>
</feature>
<name>A0ABD2ZI11_9GENT</name>
<keyword evidence="4" id="KW-0472">Membrane</keyword>
<keyword evidence="8" id="KW-0449">Lipoprotein</keyword>
<accession>A0ABD2ZI11</accession>
<keyword evidence="3" id="KW-1003">Cell membrane</keyword>
<evidence type="ECO:0000256" key="9">
    <source>
        <dbReference type="SAM" id="MobiDB-lite"/>
    </source>
</evidence>
<evidence type="ECO:0000256" key="5">
    <source>
        <dbReference type="ARBA" id="ARBA00022729"/>
    </source>
</evidence>
<comment type="caution">
    <text evidence="12">The sequence shown here is derived from an EMBL/GenBank/DDBJ whole genome shotgun (WGS) entry which is preliminary data.</text>
</comment>
<dbReference type="SMART" id="SM00499">
    <property type="entry name" value="AAI"/>
    <property type="match status" value="1"/>
</dbReference>
<dbReference type="CDD" id="cd00010">
    <property type="entry name" value="AAI_LTSS"/>
    <property type="match status" value="1"/>
</dbReference>
<dbReference type="InterPro" id="IPR043325">
    <property type="entry name" value="LTSS"/>
</dbReference>
<keyword evidence="13" id="KW-1185">Reference proteome</keyword>
<dbReference type="Gene3D" id="1.10.110.10">
    <property type="entry name" value="Plant lipid-transfer and hydrophobic proteins"/>
    <property type="match status" value="1"/>
</dbReference>
<dbReference type="Proteomes" id="UP001630127">
    <property type="component" value="Unassembled WGS sequence"/>
</dbReference>
<dbReference type="GO" id="GO:0005886">
    <property type="term" value="C:plasma membrane"/>
    <property type="evidence" value="ECO:0007669"/>
    <property type="project" value="UniProtKB-SubCell"/>
</dbReference>
<organism evidence="12 13">
    <name type="scientific">Cinchona calisaya</name>
    <dbReference type="NCBI Taxonomy" id="153742"/>
    <lineage>
        <taxon>Eukaryota</taxon>
        <taxon>Viridiplantae</taxon>
        <taxon>Streptophyta</taxon>
        <taxon>Embryophyta</taxon>
        <taxon>Tracheophyta</taxon>
        <taxon>Spermatophyta</taxon>
        <taxon>Magnoliopsida</taxon>
        <taxon>eudicotyledons</taxon>
        <taxon>Gunneridae</taxon>
        <taxon>Pentapetalae</taxon>
        <taxon>asterids</taxon>
        <taxon>lamiids</taxon>
        <taxon>Gentianales</taxon>
        <taxon>Rubiaceae</taxon>
        <taxon>Cinchonoideae</taxon>
        <taxon>Cinchoneae</taxon>
        <taxon>Cinchona</taxon>
    </lineage>
</organism>
<gene>
    <name evidence="12" type="ORF">ACH5RR_021358</name>
</gene>
<evidence type="ECO:0000256" key="6">
    <source>
        <dbReference type="ARBA" id="ARBA00023157"/>
    </source>
</evidence>
<evidence type="ECO:0000313" key="13">
    <source>
        <dbReference type="Proteomes" id="UP001630127"/>
    </source>
</evidence>
<dbReference type="EMBL" id="JBJUIK010000009">
    <property type="protein sequence ID" value="KAL3518769.1"/>
    <property type="molecule type" value="Genomic_DNA"/>
</dbReference>
<dbReference type="InterPro" id="IPR016140">
    <property type="entry name" value="Bifunc_inhib/LTP/seed_store"/>
</dbReference>
<comment type="similarity">
    <text evidence="2">Belongs to the plant LTP family.</text>
</comment>
<feature type="compositionally biased region" description="Polar residues" evidence="9">
    <location>
        <begin position="166"/>
        <end position="182"/>
    </location>
</feature>
<evidence type="ECO:0000256" key="1">
    <source>
        <dbReference type="ARBA" id="ARBA00004609"/>
    </source>
</evidence>
<dbReference type="Pfam" id="PF14368">
    <property type="entry name" value="LTP_2"/>
    <property type="match status" value="1"/>
</dbReference>
<keyword evidence="7" id="KW-0325">Glycoprotein</keyword>
<evidence type="ECO:0000256" key="2">
    <source>
        <dbReference type="ARBA" id="ARBA00009748"/>
    </source>
</evidence>
<keyword evidence="6" id="KW-1015">Disulfide bond</keyword>
<evidence type="ECO:0000256" key="10">
    <source>
        <dbReference type="SAM" id="SignalP"/>
    </source>
</evidence>
<reference evidence="12 13" key="1">
    <citation type="submission" date="2024-11" db="EMBL/GenBank/DDBJ databases">
        <title>A near-complete genome assembly of Cinchona calisaya.</title>
        <authorList>
            <person name="Lian D.C."/>
            <person name="Zhao X.W."/>
            <person name="Wei L."/>
        </authorList>
    </citation>
    <scope>NUCLEOTIDE SEQUENCE [LARGE SCALE GENOMIC DNA]</scope>
    <source>
        <tissue evidence="12">Nenye</tissue>
    </source>
</reference>
<dbReference type="SUPFAM" id="SSF47699">
    <property type="entry name" value="Bifunctional inhibitor/lipid-transfer protein/seed storage 2S albumin"/>
    <property type="match status" value="1"/>
</dbReference>
<evidence type="ECO:0000256" key="7">
    <source>
        <dbReference type="ARBA" id="ARBA00023180"/>
    </source>
</evidence>
<sequence length="203" mass="20152">MAKTPKTPTISATLTVAAVIILVALFPTGTNAQSAPAAAPGPSSVAAAPGPFSGAPAPALDCFPYLLNLSDCLTYVEVGSNLTKPDKGCCPELATLVTVKPICLCELLGNPNQSPVPIDITKALGLPALCKVHTPPVSLCSALGVPVGAPVPASAGGPTGALSPEGSASNSTSPDNGNDGQSITASQRHVLVGLSIVLFISFF</sequence>
<dbReference type="AlphaFoldDB" id="A0ABD2ZI11"/>
<protein>
    <recommendedName>
        <fullName evidence="11">Bifunctional inhibitor/plant lipid transfer protein/seed storage helical domain-containing protein</fullName>
    </recommendedName>
</protein>
<proteinExistence type="inferred from homology"/>
<evidence type="ECO:0000259" key="11">
    <source>
        <dbReference type="SMART" id="SM00499"/>
    </source>
</evidence>
<evidence type="ECO:0000256" key="3">
    <source>
        <dbReference type="ARBA" id="ARBA00022475"/>
    </source>
</evidence>
<evidence type="ECO:0000256" key="8">
    <source>
        <dbReference type="ARBA" id="ARBA00023288"/>
    </source>
</evidence>
<dbReference type="GO" id="GO:0098552">
    <property type="term" value="C:side of membrane"/>
    <property type="evidence" value="ECO:0007669"/>
    <property type="project" value="UniProtKB-KW"/>
</dbReference>
<keyword evidence="5 10" id="KW-0732">Signal</keyword>
<comment type="subcellular location">
    <subcellularLocation>
        <location evidence="1">Cell membrane</location>
        <topology evidence="1">Lipid-anchor</topology>
        <topology evidence="1">GPI-anchor</topology>
    </subcellularLocation>
</comment>
<feature type="domain" description="Bifunctional inhibitor/plant lipid transfer protein/seed storage helical" evidence="11">
    <location>
        <begin position="62"/>
        <end position="140"/>
    </location>
</feature>
<feature type="chain" id="PRO_5044894721" description="Bifunctional inhibitor/plant lipid transfer protein/seed storage helical domain-containing protein" evidence="10">
    <location>
        <begin position="33"/>
        <end position="203"/>
    </location>
</feature>
<dbReference type="InterPro" id="IPR036312">
    <property type="entry name" value="Bifun_inhib/LTP/seed_sf"/>
</dbReference>